<sequence length="127" mass="14101">MNRVDTAIHRIQDLRPKDFTLTNLDDELASMTLIRALPDKFSGFASYLLLMDKLEKATIQQAFVTEESQNCHCASAAPNVTSALAALSSHTPVPPTLLCMFCGMNNHMQAECSRYLDSQEKAKKSVH</sequence>
<dbReference type="STRING" id="93625.A0A409XFR1"/>
<dbReference type="InParanoid" id="A0A409XFR1"/>
<dbReference type="Proteomes" id="UP000283269">
    <property type="component" value="Unassembled WGS sequence"/>
</dbReference>
<reference evidence="1 2" key="1">
    <citation type="journal article" date="2018" name="Evol. Lett.">
        <title>Horizontal gene cluster transfer increased hallucinogenic mushroom diversity.</title>
        <authorList>
            <person name="Reynolds H.T."/>
            <person name="Vijayakumar V."/>
            <person name="Gluck-Thaler E."/>
            <person name="Korotkin H.B."/>
            <person name="Matheny P.B."/>
            <person name="Slot J.C."/>
        </authorList>
    </citation>
    <scope>NUCLEOTIDE SEQUENCE [LARGE SCALE GENOMIC DNA]</scope>
    <source>
        <strain evidence="1 2">2631</strain>
    </source>
</reference>
<name>A0A409XFR1_PSICY</name>
<evidence type="ECO:0000313" key="1">
    <source>
        <dbReference type="EMBL" id="PPQ89622.1"/>
    </source>
</evidence>
<dbReference type="OrthoDB" id="3223501at2759"/>
<gene>
    <name evidence="1" type="ORF">CVT25_012635</name>
</gene>
<comment type="caution">
    <text evidence="1">The sequence shown here is derived from an EMBL/GenBank/DDBJ whole genome shotgun (WGS) entry which is preliminary data.</text>
</comment>
<keyword evidence="2" id="KW-1185">Reference proteome</keyword>
<dbReference type="AlphaFoldDB" id="A0A409XFR1"/>
<organism evidence="1 2">
    <name type="scientific">Psilocybe cyanescens</name>
    <dbReference type="NCBI Taxonomy" id="93625"/>
    <lineage>
        <taxon>Eukaryota</taxon>
        <taxon>Fungi</taxon>
        <taxon>Dikarya</taxon>
        <taxon>Basidiomycota</taxon>
        <taxon>Agaricomycotina</taxon>
        <taxon>Agaricomycetes</taxon>
        <taxon>Agaricomycetidae</taxon>
        <taxon>Agaricales</taxon>
        <taxon>Agaricineae</taxon>
        <taxon>Strophariaceae</taxon>
        <taxon>Psilocybe</taxon>
    </lineage>
</organism>
<accession>A0A409XFR1</accession>
<protein>
    <submittedName>
        <fullName evidence="1">Uncharacterized protein</fullName>
    </submittedName>
</protein>
<dbReference type="EMBL" id="NHYD01001854">
    <property type="protein sequence ID" value="PPQ89622.1"/>
    <property type="molecule type" value="Genomic_DNA"/>
</dbReference>
<proteinExistence type="predicted"/>
<evidence type="ECO:0000313" key="2">
    <source>
        <dbReference type="Proteomes" id="UP000283269"/>
    </source>
</evidence>